<dbReference type="Proteomes" id="UP001555826">
    <property type="component" value="Unassembled WGS sequence"/>
</dbReference>
<dbReference type="PROSITE" id="PS51186">
    <property type="entry name" value="GNAT"/>
    <property type="match status" value="2"/>
</dbReference>
<comment type="caution">
    <text evidence="4">The sequence shown here is derived from an EMBL/GenBank/DDBJ whole genome shotgun (WGS) entry which is preliminary data.</text>
</comment>
<dbReference type="GO" id="GO:0016746">
    <property type="term" value="F:acyltransferase activity"/>
    <property type="evidence" value="ECO:0007669"/>
    <property type="project" value="UniProtKB-KW"/>
</dbReference>
<dbReference type="RefSeq" id="WP_367639081.1">
    <property type="nucleotide sequence ID" value="NZ_JBFNQN010000009.1"/>
</dbReference>
<evidence type="ECO:0000256" key="1">
    <source>
        <dbReference type="ARBA" id="ARBA00022679"/>
    </source>
</evidence>
<dbReference type="SUPFAM" id="SSF55729">
    <property type="entry name" value="Acyl-CoA N-acyltransferases (Nat)"/>
    <property type="match status" value="2"/>
</dbReference>
<evidence type="ECO:0000259" key="3">
    <source>
        <dbReference type="PROSITE" id="PS51186"/>
    </source>
</evidence>
<dbReference type="InterPro" id="IPR050680">
    <property type="entry name" value="YpeA/RimI_acetyltransf"/>
</dbReference>
<dbReference type="InterPro" id="IPR000182">
    <property type="entry name" value="GNAT_dom"/>
</dbReference>
<dbReference type="PANTHER" id="PTHR43420">
    <property type="entry name" value="ACETYLTRANSFERASE"/>
    <property type="match status" value="1"/>
</dbReference>
<reference evidence="4 5" key="1">
    <citation type="submission" date="2024-07" db="EMBL/GenBank/DDBJ databases">
        <authorList>
            <person name="Thanompreechachai J."/>
            <person name="Duangmal K."/>
        </authorList>
    </citation>
    <scope>NUCLEOTIDE SEQUENCE [LARGE SCALE GENOMIC DNA]</scope>
    <source>
        <strain evidence="4 5">KCTC 19886</strain>
    </source>
</reference>
<dbReference type="InterPro" id="IPR016181">
    <property type="entry name" value="Acyl_CoA_acyltransferase"/>
</dbReference>
<dbReference type="EC" id="2.3.1.-" evidence="4"/>
<keyword evidence="5" id="KW-1185">Reference proteome</keyword>
<keyword evidence="2 4" id="KW-0012">Acyltransferase</keyword>
<evidence type="ECO:0000256" key="2">
    <source>
        <dbReference type="ARBA" id="ARBA00023315"/>
    </source>
</evidence>
<dbReference type="EMBL" id="JBFNQN010000009">
    <property type="protein sequence ID" value="MEW9265957.1"/>
    <property type="molecule type" value="Genomic_DNA"/>
</dbReference>
<keyword evidence="1 4" id="KW-0808">Transferase</keyword>
<accession>A0ABV3P8K5</accession>
<dbReference type="Pfam" id="PF00583">
    <property type="entry name" value="Acetyltransf_1"/>
    <property type="match status" value="1"/>
</dbReference>
<evidence type="ECO:0000313" key="5">
    <source>
        <dbReference type="Proteomes" id="UP001555826"/>
    </source>
</evidence>
<sequence>MLPGLTCRPLTPDDVPAWVDLLDRAAAVDRPHVRDSAEWLRRSLTADGFDASTQSLGGVDADGVLRAVAVVELRLGDLEHLRLPCDGVVDPGWRGRGVGRALLAWGESAARDRVARRRRELGREVTADLQVWAPDHRDDVARLCARAGLSPLRYFSTMRRALPEGAEPPAPQVPEGFRLVRFDEHGTAGLRDLHNAVFADHWGSQPLTEADWERFVVGNPDFRPAWSFGLLDAASEGDGDLVAYANVYAHESDWPALGFAQADLGNLGVRREHRGRGLAQVLLAAVARRAREVGTAAVSLDVDSENPSGAVGLYERAGYVRVHGDVLRTKAL</sequence>
<feature type="domain" description="N-acetyltransferase" evidence="3">
    <location>
        <begin position="177"/>
        <end position="332"/>
    </location>
</feature>
<name>A0ABV3P8K5_9ACTN</name>
<organism evidence="4 5">
    <name type="scientific">Kineococcus endophyticus</name>
    <dbReference type="NCBI Taxonomy" id="1181883"/>
    <lineage>
        <taxon>Bacteria</taxon>
        <taxon>Bacillati</taxon>
        <taxon>Actinomycetota</taxon>
        <taxon>Actinomycetes</taxon>
        <taxon>Kineosporiales</taxon>
        <taxon>Kineosporiaceae</taxon>
        <taxon>Kineococcus</taxon>
    </lineage>
</organism>
<proteinExistence type="predicted"/>
<dbReference type="Gene3D" id="3.40.630.30">
    <property type="match status" value="1"/>
</dbReference>
<feature type="domain" description="N-acetyltransferase" evidence="3">
    <location>
        <begin position="5"/>
        <end position="169"/>
    </location>
</feature>
<dbReference type="CDD" id="cd04301">
    <property type="entry name" value="NAT_SF"/>
    <property type="match status" value="1"/>
</dbReference>
<dbReference type="PANTHER" id="PTHR43420:SF47">
    <property type="entry name" value="N-ACETYLTRANSFERASE DOMAIN-CONTAINING PROTEIN"/>
    <property type="match status" value="1"/>
</dbReference>
<protein>
    <submittedName>
        <fullName evidence="4">GNAT family N-acetyltransferase</fullName>
        <ecNumber evidence="4">2.3.1.-</ecNumber>
    </submittedName>
</protein>
<evidence type="ECO:0000313" key="4">
    <source>
        <dbReference type="EMBL" id="MEW9265957.1"/>
    </source>
</evidence>
<gene>
    <name evidence="4" type="ORF">AB1207_14470</name>
</gene>